<dbReference type="SUPFAM" id="SSF46626">
    <property type="entry name" value="Cytochrome c"/>
    <property type="match status" value="1"/>
</dbReference>
<accession>A0A3D5QBX7</accession>
<dbReference type="AlphaFoldDB" id="A0A3D5QBX7"/>
<proteinExistence type="predicted"/>
<evidence type="ECO:0000313" key="1">
    <source>
        <dbReference type="EMBL" id="HCW93218.1"/>
    </source>
</evidence>
<evidence type="ECO:0008006" key="3">
    <source>
        <dbReference type="Google" id="ProtNLM"/>
    </source>
</evidence>
<protein>
    <recommendedName>
        <fullName evidence="3">Cytochrome c family protein</fullName>
    </recommendedName>
</protein>
<comment type="caution">
    <text evidence="1">The sequence shown here is derived from an EMBL/GenBank/DDBJ whole genome shotgun (WGS) entry which is preliminary data.</text>
</comment>
<dbReference type="Proteomes" id="UP000262325">
    <property type="component" value="Unassembled WGS sequence"/>
</dbReference>
<dbReference type="InterPro" id="IPR036909">
    <property type="entry name" value="Cyt_c-like_dom_sf"/>
</dbReference>
<reference evidence="1 2" key="1">
    <citation type="journal article" date="2018" name="Nat. Biotechnol.">
        <title>A standardized bacterial taxonomy based on genome phylogeny substantially revises the tree of life.</title>
        <authorList>
            <person name="Parks D.H."/>
            <person name="Chuvochina M."/>
            <person name="Waite D.W."/>
            <person name="Rinke C."/>
            <person name="Skarshewski A."/>
            <person name="Chaumeil P.A."/>
            <person name="Hugenholtz P."/>
        </authorList>
    </citation>
    <scope>NUCLEOTIDE SEQUENCE [LARGE SCALE GENOMIC DNA]</scope>
    <source>
        <strain evidence="1">UBA8672</strain>
    </source>
</reference>
<dbReference type="GO" id="GO:0020037">
    <property type="term" value="F:heme binding"/>
    <property type="evidence" value="ECO:0007669"/>
    <property type="project" value="InterPro"/>
</dbReference>
<name>A0A3D5QBX7_FLESI</name>
<evidence type="ECO:0000313" key="2">
    <source>
        <dbReference type="Proteomes" id="UP000262325"/>
    </source>
</evidence>
<dbReference type="GO" id="GO:0009055">
    <property type="term" value="F:electron transfer activity"/>
    <property type="evidence" value="ECO:0007669"/>
    <property type="project" value="InterPro"/>
</dbReference>
<sequence length="114" mass="13360">MKKPVVYLTLIFLLAVFVTSVMSANTRMGRREFRYYCYKQCHYEGNGKTKVLTAASYTKMQWSYYFQNNMSQLKRQHPNGELKKVDISERSLENIKAYVRKHALDSSRPETCGS</sequence>
<dbReference type="OMA" id="MSANTRM"/>
<gene>
    <name evidence="1" type="ORF">DHM44_06025</name>
</gene>
<dbReference type="EMBL" id="DPPF01000118">
    <property type="protein sequence ID" value="HCW93218.1"/>
    <property type="molecule type" value="Genomic_DNA"/>
</dbReference>
<organism evidence="1 2">
    <name type="scientific">Flexistipes sinusarabici</name>
    <dbReference type="NCBI Taxonomy" id="2352"/>
    <lineage>
        <taxon>Bacteria</taxon>
        <taxon>Pseudomonadati</taxon>
        <taxon>Deferribacterota</taxon>
        <taxon>Deferribacteres</taxon>
        <taxon>Deferribacterales</taxon>
        <taxon>Flexistipitaceae</taxon>
        <taxon>Flexistipes</taxon>
    </lineage>
</organism>